<evidence type="ECO:0000313" key="2">
    <source>
        <dbReference type="EMBL" id="SSX24896.1"/>
    </source>
</evidence>
<dbReference type="SMART" id="SM00225">
    <property type="entry name" value="BTB"/>
    <property type="match status" value="1"/>
</dbReference>
<gene>
    <name evidence="2" type="primary">CSON011664</name>
</gene>
<organism evidence="2">
    <name type="scientific">Culicoides sonorensis</name>
    <name type="common">Biting midge</name>
    <dbReference type="NCBI Taxonomy" id="179676"/>
    <lineage>
        <taxon>Eukaryota</taxon>
        <taxon>Metazoa</taxon>
        <taxon>Ecdysozoa</taxon>
        <taxon>Arthropoda</taxon>
        <taxon>Hexapoda</taxon>
        <taxon>Insecta</taxon>
        <taxon>Pterygota</taxon>
        <taxon>Neoptera</taxon>
        <taxon>Endopterygota</taxon>
        <taxon>Diptera</taxon>
        <taxon>Nematocera</taxon>
        <taxon>Chironomoidea</taxon>
        <taxon>Ceratopogonidae</taxon>
        <taxon>Ceratopogoninae</taxon>
        <taxon>Culicoides</taxon>
        <taxon>Monoculicoides</taxon>
    </lineage>
</organism>
<dbReference type="InterPro" id="IPR011333">
    <property type="entry name" value="SKP1/BTB/POZ_sf"/>
</dbReference>
<dbReference type="OMA" id="MRCCVNN"/>
<dbReference type="PANTHER" id="PTHR24413">
    <property type="entry name" value="SPECKLE-TYPE POZ PROTEIN"/>
    <property type="match status" value="1"/>
</dbReference>
<dbReference type="PROSITE" id="PS50097">
    <property type="entry name" value="BTB"/>
    <property type="match status" value="1"/>
</dbReference>
<dbReference type="SUPFAM" id="SSF54695">
    <property type="entry name" value="POZ domain"/>
    <property type="match status" value="1"/>
</dbReference>
<proteinExistence type="predicted"/>
<dbReference type="Pfam" id="PF00651">
    <property type="entry name" value="BTB"/>
    <property type="match status" value="1"/>
</dbReference>
<protein>
    <submittedName>
        <fullName evidence="2">CSON011664 protein</fullName>
    </submittedName>
</protein>
<reference evidence="2" key="1">
    <citation type="submission" date="2018-07" db="EMBL/GenBank/DDBJ databases">
        <authorList>
            <person name="Quirk P.G."/>
            <person name="Krulwich T.A."/>
        </authorList>
    </citation>
    <scope>NUCLEOTIDE SEQUENCE</scope>
</reference>
<dbReference type="AlphaFoldDB" id="A0A336M3Q3"/>
<feature type="domain" description="BTB" evidence="1">
    <location>
        <begin position="63"/>
        <end position="128"/>
    </location>
</feature>
<dbReference type="VEuPathDB" id="VectorBase:CSON011664"/>
<dbReference type="CDD" id="cd18186">
    <property type="entry name" value="BTB_POZ_ZBTB_KLHL-like"/>
    <property type="match status" value="1"/>
</dbReference>
<name>A0A336M3Q3_CULSO</name>
<evidence type="ECO:0000259" key="1">
    <source>
        <dbReference type="PROSITE" id="PS50097"/>
    </source>
</evidence>
<sequence length="447" mass="52200">MEDNSELIHQNNTITTQTSLQNVEKKSTQAQLSKDSEIEEDDDFVIARFNQRFNDLRRFDKYSDCSFKIENRIINCHKLILTACSPVFEAMFFGPLAESHLIRIDDIRQKTFNKMLDFIYTGQLDGASSVQELLELYYCAQKYLIEGLERMCIKLLYEITTKANVLKILRLSIEMSLEEIVYSVIYTIKHWMIEGETFVNYFHQKGHVQLSPKIVGLLVQEVFEFKDYNSILCFVRAWCLSECAVRHLEPNKRNIKHIIEECGLPKPVQDVFIYQNYANAKECDTKRLINRLYHKAARPLVIREENETKSSFWFDQFTVVSAFNINSRMMGPQQNIDLNETYDEEVILEIWANTDIIHSKEHVIYNADYNSSISIQLANPFIFFPGITYTVKFKWSNEHAEAEYPRSVLADVAKHKGIKITFSEDNEREILQGSILNGIVCDIENTY</sequence>
<dbReference type="InterPro" id="IPR000210">
    <property type="entry name" value="BTB/POZ_dom"/>
</dbReference>
<accession>A0A336M3Q3</accession>
<dbReference type="Gene3D" id="3.30.710.10">
    <property type="entry name" value="Potassium Channel Kv1.1, Chain A"/>
    <property type="match status" value="1"/>
</dbReference>
<dbReference type="EMBL" id="UFQT01000516">
    <property type="protein sequence ID" value="SSX24896.1"/>
    <property type="molecule type" value="Genomic_DNA"/>
</dbReference>